<dbReference type="GO" id="GO:0005507">
    <property type="term" value="F:copper ion binding"/>
    <property type="evidence" value="ECO:0007669"/>
    <property type="project" value="InterPro"/>
</dbReference>
<evidence type="ECO:0000313" key="6">
    <source>
        <dbReference type="Proteomes" id="UP000236333"/>
    </source>
</evidence>
<dbReference type="EMBL" id="PGGS01004220">
    <property type="protein sequence ID" value="PNG99073.1"/>
    <property type="molecule type" value="Genomic_DNA"/>
</dbReference>
<dbReference type="Proteomes" id="UP000236333">
    <property type="component" value="Unassembled WGS sequence"/>
</dbReference>
<keyword evidence="1" id="KW-0732">Signal</keyword>
<dbReference type="InterPro" id="IPR014784">
    <property type="entry name" value="Cu2_ascorb_mOase-like_C"/>
</dbReference>
<dbReference type="InterPro" id="IPR008977">
    <property type="entry name" value="PHM/PNGase_F_dom_sf"/>
</dbReference>
<dbReference type="GO" id="GO:0016715">
    <property type="term" value="F:oxidoreductase activity, acting on paired donors, with incorporation or reduction of molecular oxygen, reduced ascorbate as one donor, and incorporation of one atom of oxygen"/>
    <property type="evidence" value="ECO:0007669"/>
    <property type="project" value="InterPro"/>
</dbReference>
<dbReference type="PANTHER" id="PTHR10680">
    <property type="entry name" value="PEPTIDYL-GLYCINE ALPHA-AMIDATING MONOOXYGENASE"/>
    <property type="match status" value="1"/>
</dbReference>
<dbReference type="PANTHER" id="PTHR10680:SF14">
    <property type="entry name" value="PEPTIDYL-GLYCINE ALPHA-AMIDATING MONOOXYGENASE"/>
    <property type="match status" value="1"/>
</dbReference>
<dbReference type="InterPro" id="IPR036939">
    <property type="entry name" value="Cu2_ascorb_mOase_N_sf"/>
</dbReference>
<keyword evidence="5" id="KW-0560">Oxidoreductase</keyword>
<keyword evidence="6" id="KW-1185">Reference proteome</keyword>
<keyword evidence="5" id="KW-0503">Monooxygenase</keyword>
<keyword evidence="3" id="KW-0325">Glycoprotein</keyword>
<evidence type="ECO:0000256" key="2">
    <source>
        <dbReference type="ARBA" id="ARBA00023157"/>
    </source>
</evidence>
<dbReference type="Gene3D" id="2.60.120.230">
    <property type="match status" value="1"/>
</dbReference>
<proteinExistence type="predicted"/>
<dbReference type="Gene3D" id="2.60.120.310">
    <property type="entry name" value="Copper type II, ascorbate-dependent monooxygenase, N-terminal domain"/>
    <property type="match status" value="1"/>
</dbReference>
<comment type="caution">
    <text evidence="5">The sequence shown here is derived from an EMBL/GenBank/DDBJ whole genome shotgun (WGS) entry which is preliminary data.</text>
</comment>
<accession>A0A2J7ZFL7</accession>
<feature type="non-terminal residue" evidence="5">
    <location>
        <position position="1"/>
    </location>
</feature>
<gene>
    <name evidence="5" type="ORF">TSOC_015154</name>
</gene>
<dbReference type="AlphaFoldDB" id="A0A2J7ZFL7"/>
<feature type="non-terminal residue" evidence="5">
    <location>
        <position position="115"/>
    </location>
</feature>
<name>A0A2J7ZFL7_9CHLO</name>
<evidence type="ECO:0000259" key="4">
    <source>
        <dbReference type="Pfam" id="PF03712"/>
    </source>
</evidence>
<feature type="domain" description="Copper type II ascorbate-dependent monooxygenase C-terminal" evidence="4">
    <location>
        <begin position="65"/>
        <end position="108"/>
    </location>
</feature>
<protein>
    <submittedName>
        <fullName evidence="5">Putative peptidyl-glycine alpha-amidating monooxygenase T19B4.1</fullName>
    </submittedName>
</protein>
<reference evidence="5 6" key="1">
    <citation type="journal article" date="2017" name="Mol. Biol. Evol.">
        <title>The 4-celled Tetrabaena socialis nuclear genome reveals the essential components for genetic control of cell number at the origin of multicellularity in the volvocine lineage.</title>
        <authorList>
            <person name="Featherston J."/>
            <person name="Arakaki Y."/>
            <person name="Hanschen E.R."/>
            <person name="Ferris P.J."/>
            <person name="Michod R.E."/>
            <person name="Olson B.J.S.C."/>
            <person name="Nozaki H."/>
            <person name="Durand P.M."/>
        </authorList>
    </citation>
    <scope>NUCLEOTIDE SEQUENCE [LARGE SCALE GENOMIC DNA]</scope>
    <source>
        <strain evidence="5 6">NIES-571</strain>
    </source>
</reference>
<dbReference type="InterPro" id="IPR024548">
    <property type="entry name" value="Cu2_monoox_C"/>
</dbReference>
<dbReference type="OrthoDB" id="10018185at2759"/>
<organism evidence="5 6">
    <name type="scientific">Tetrabaena socialis</name>
    <dbReference type="NCBI Taxonomy" id="47790"/>
    <lineage>
        <taxon>Eukaryota</taxon>
        <taxon>Viridiplantae</taxon>
        <taxon>Chlorophyta</taxon>
        <taxon>core chlorophytes</taxon>
        <taxon>Chlorophyceae</taxon>
        <taxon>CS clade</taxon>
        <taxon>Chlamydomonadales</taxon>
        <taxon>Tetrabaenaceae</taxon>
        <taxon>Tetrabaena</taxon>
    </lineage>
</organism>
<evidence type="ECO:0000313" key="5">
    <source>
        <dbReference type="EMBL" id="PNG99073.1"/>
    </source>
</evidence>
<evidence type="ECO:0000256" key="1">
    <source>
        <dbReference type="ARBA" id="ARBA00022729"/>
    </source>
</evidence>
<evidence type="ECO:0000256" key="3">
    <source>
        <dbReference type="ARBA" id="ARBA00023180"/>
    </source>
</evidence>
<dbReference type="SUPFAM" id="SSF49742">
    <property type="entry name" value="PHM/PNGase F"/>
    <property type="match status" value="2"/>
</dbReference>
<sequence>GRNAPDLRLPEGVGFSVGQNTGIKYIVAQVHYLTARPEDDHSGVTLLLKPHAVPYAAGLVSFASWFSIPPLTKSHLIKNSCCFKSYQPLTMFAVRVHTHALGRNVYMTRETWNKT</sequence>
<keyword evidence="2" id="KW-1015">Disulfide bond</keyword>
<dbReference type="Pfam" id="PF03712">
    <property type="entry name" value="Cu2_monoox_C"/>
    <property type="match status" value="1"/>
</dbReference>